<keyword evidence="1" id="KW-0472">Membrane</keyword>
<dbReference type="AlphaFoldDB" id="A0A811G3Y4"/>
<name>A0A811G3Y4_CORDP</name>
<comment type="caution">
    <text evidence="2">The sequence shown here is derived from an EMBL/GenBank/DDBJ whole genome shotgun (WGS) entry which is preliminary data.</text>
</comment>
<dbReference type="Proteomes" id="UP000480222">
    <property type="component" value="Unassembled WGS sequence"/>
</dbReference>
<organism evidence="2 3">
    <name type="scientific">Corynebacterium diphtheriae</name>
    <dbReference type="NCBI Taxonomy" id="1717"/>
    <lineage>
        <taxon>Bacteria</taxon>
        <taxon>Bacillati</taxon>
        <taxon>Actinomycetota</taxon>
        <taxon>Actinomycetes</taxon>
        <taxon>Mycobacteriales</taxon>
        <taxon>Corynebacteriaceae</taxon>
        <taxon>Corynebacterium</taxon>
    </lineage>
</organism>
<evidence type="ECO:0000313" key="3">
    <source>
        <dbReference type="Proteomes" id="UP000480222"/>
    </source>
</evidence>
<dbReference type="EMBL" id="CADDAV010000015">
    <property type="protein sequence ID" value="CAB0603107.1"/>
    <property type="molecule type" value="Genomic_DNA"/>
</dbReference>
<keyword evidence="1" id="KW-1133">Transmembrane helix</keyword>
<proteinExistence type="predicted"/>
<protein>
    <submittedName>
        <fullName evidence="2">Uncharacterized protein</fullName>
    </submittedName>
</protein>
<reference evidence="2 3" key="1">
    <citation type="submission" date="2020-02" db="EMBL/GenBank/DDBJ databases">
        <authorList>
            <person name="Brisse S."/>
        </authorList>
    </citation>
    <scope>NUCLEOTIDE SEQUENCE [LARGE SCALE GENOMIC DNA]</scope>
    <source>
        <strain evidence="2">CIP107547</strain>
    </source>
</reference>
<evidence type="ECO:0000256" key="1">
    <source>
        <dbReference type="SAM" id="Phobius"/>
    </source>
</evidence>
<evidence type="ECO:0000313" key="2">
    <source>
        <dbReference type="EMBL" id="CAB0603107.1"/>
    </source>
</evidence>
<gene>
    <name evidence="2" type="ORF">CIP107547_01361</name>
</gene>
<sequence>MTTNTTIHNNHHVIYKPWHTCRPYDNIMFIIIACIFIPIPIPTHDKDGNHKYIGTLLSSQTTRTHNTNHHHNDDQNFAVNETLTPDEHKVKQDQHFSKFVLSEQPLSVGDSL</sequence>
<accession>A0A811G3Y4</accession>
<feature type="transmembrane region" description="Helical" evidence="1">
    <location>
        <begin position="26"/>
        <end position="43"/>
    </location>
</feature>
<keyword evidence="1" id="KW-0812">Transmembrane</keyword>